<dbReference type="OrthoDB" id="3639251at2759"/>
<evidence type="ECO:0000256" key="8">
    <source>
        <dbReference type="ARBA" id="ARBA00041091"/>
    </source>
</evidence>
<dbReference type="Pfam" id="PF07690">
    <property type="entry name" value="MFS_1"/>
    <property type="match status" value="1"/>
</dbReference>
<evidence type="ECO:0000256" key="10">
    <source>
        <dbReference type="SAM" id="Phobius"/>
    </source>
</evidence>
<protein>
    <recommendedName>
        <fullName evidence="8">Sugar phosphate exchanger 3</fullName>
    </recommendedName>
    <alternativeName>
        <fullName evidence="9">Solute carrier family 37 member 3</fullName>
    </alternativeName>
</protein>
<feature type="transmembrane region" description="Helical" evidence="10">
    <location>
        <begin position="210"/>
        <end position="232"/>
    </location>
</feature>
<evidence type="ECO:0000256" key="5">
    <source>
        <dbReference type="ARBA" id="ARBA00022692"/>
    </source>
</evidence>
<dbReference type="Gene3D" id="1.20.1250.20">
    <property type="entry name" value="MFS general substrate transporter like domains"/>
    <property type="match status" value="2"/>
</dbReference>
<evidence type="ECO:0000256" key="9">
    <source>
        <dbReference type="ARBA" id="ARBA00042039"/>
    </source>
</evidence>
<evidence type="ECO:0000313" key="14">
    <source>
        <dbReference type="Proteomes" id="UP000327044"/>
    </source>
</evidence>
<comment type="similarity">
    <text evidence="2">Belongs to the major facilitator superfamily. Organophosphate:Pi antiporter (OPA) (TC 2.A.1.4) family.</text>
</comment>
<keyword evidence="3" id="KW-0813">Transport</keyword>
<keyword evidence="7 10" id="KW-0472">Membrane</keyword>
<evidence type="ECO:0000256" key="3">
    <source>
        <dbReference type="ARBA" id="ARBA00022448"/>
    </source>
</evidence>
<evidence type="ECO:0000313" key="13">
    <source>
        <dbReference type="EMBL" id="KAB0791605.1"/>
    </source>
</evidence>
<dbReference type="GO" id="GO:0016020">
    <property type="term" value="C:membrane"/>
    <property type="evidence" value="ECO:0007669"/>
    <property type="project" value="UniProtKB-SubCell"/>
</dbReference>
<dbReference type="PROSITE" id="PS50850">
    <property type="entry name" value="MFS"/>
    <property type="match status" value="1"/>
</dbReference>
<evidence type="ECO:0000256" key="4">
    <source>
        <dbReference type="ARBA" id="ARBA00022597"/>
    </source>
</evidence>
<feature type="transmembrane region" description="Helical" evidence="10">
    <location>
        <begin position="117"/>
        <end position="139"/>
    </location>
</feature>
<comment type="subcellular location">
    <subcellularLocation>
        <location evidence="1">Membrane</location>
        <topology evidence="1">Multi-pass membrane protein</topology>
    </subcellularLocation>
</comment>
<dbReference type="GO" id="GO:0022857">
    <property type="term" value="F:transmembrane transporter activity"/>
    <property type="evidence" value="ECO:0007669"/>
    <property type="project" value="InterPro"/>
</dbReference>
<dbReference type="InterPro" id="IPR011701">
    <property type="entry name" value="MFS"/>
</dbReference>
<dbReference type="EMBL" id="VVIM01000011">
    <property type="protein sequence ID" value="KAB0791605.1"/>
    <property type="molecule type" value="Genomic_DNA"/>
</dbReference>
<feature type="transmembrane region" description="Helical" evidence="10">
    <location>
        <begin position="182"/>
        <end position="204"/>
    </location>
</feature>
<gene>
    <name evidence="13" type="ORF">PPYR_03405</name>
</gene>
<keyword evidence="14" id="KW-1185">Reference proteome</keyword>
<dbReference type="AlphaFoldDB" id="A0A1Y1L9S1"/>
<dbReference type="InterPro" id="IPR000849">
    <property type="entry name" value="Sugar_P_transporter"/>
</dbReference>
<organism evidence="12">
    <name type="scientific">Photinus pyralis</name>
    <name type="common">Common eastern firefly</name>
    <name type="synonym">Lampyris pyralis</name>
    <dbReference type="NCBI Taxonomy" id="7054"/>
    <lineage>
        <taxon>Eukaryota</taxon>
        <taxon>Metazoa</taxon>
        <taxon>Ecdysozoa</taxon>
        <taxon>Arthropoda</taxon>
        <taxon>Hexapoda</taxon>
        <taxon>Insecta</taxon>
        <taxon>Pterygota</taxon>
        <taxon>Neoptera</taxon>
        <taxon>Endopterygota</taxon>
        <taxon>Coleoptera</taxon>
        <taxon>Polyphaga</taxon>
        <taxon>Elateriformia</taxon>
        <taxon>Elateroidea</taxon>
        <taxon>Lampyridae</taxon>
        <taxon>Lampyrinae</taxon>
        <taxon>Photinus</taxon>
    </lineage>
</organism>
<sequence length="538" mass="58949">MRDIPVGVQFLQTVTDKSCPNFSCNRQLWYRTSVLVLTYIAYTCYHLSRKPLSVAKAVLHPNCTNTSRHDCSSWIPFNGTDADAAEVFGELDSAFLFSYAIAMFASGFIAERFNLRYFLSLGMLLSGIFSYLFGLAKVYNIHNVMYFLLVQVAAGICQTTGWPGVIAVLGNWCGKSKRGLTFGIWNSHTSVGNILGSLIAASFVETDWSLSFIYPGLIIALGGFLMFLFLVVSPTDVGCYLPDEDRNNATSTHQRKFNRSLQNQVANRDSSSESDSEVDDTDIIIGEQDFLISAYTSSCDFEVQRRNTERVHLLRDYVAPQHEVAIGFFGACKIPGVIEFSLSLFFSKLVSYTFLYWLPLYLNHSTSMGATDSADFSILFDVGGIIGSILAGSISDYTNMSATTCTGMLILAIPMMGMYQILGSTSLGVNIFLLLIVGLLVNGPYTLITTAVSADLGTHSSLEGNAKALATVAAIIDGTGSIGAAVGPLLAGFLNVYGWEAVFYMLMVSDVLALLFLIRLVKHEVIKCRQTRRLARIE</sequence>
<dbReference type="InParanoid" id="A0A1Y1L9S1"/>
<feature type="transmembrane region" description="Helical" evidence="10">
    <location>
        <begin position="337"/>
        <end position="358"/>
    </location>
</feature>
<reference evidence="12" key="1">
    <citation type="journal article" date="2016" name="Sci. Rep.">
        <title>Molecular characterization of firefly nuptial gifts: a multi-omics approach sheds light on postcopulatory sexual selection.</title>
        <authorList>
            <person name="Al-Wathiqui N."/>
            <person name="Fallon T.R."/>
            <person name="South A."/>
            <person name="Weng J.K."/>
            <person name="Lewis S.M."/>
        </authorList>
    </citation>
    <scope>NUCLEOTIDE SEQUENCE</scope>
</reference>
<feature type="transmembrane region" description="Helical" evidence="10">
    <location>
        <begin position="145"/>
        <end position="170"/>
    </location>
</feature>
<reference evidence="13" key="3">
    <citation type="submission" date="2019-08" db="EMBL/GenBank/DDBJ databases">
        <authorList>
            <consortium name="Photinus pyralis genome working group"/>
            <person name="Fallon T.R."/>
            <person name="Sander Lower S.E."/>
            <person name="Weng J.-K."/>
        </authorList>
    </citation>
    <scope>NUCLEOTIDE SEQUENCE</scope>
    <source>
        <strain evidence="13">1611_PpyrPB1</strain>
        <tissue evidence="13">Whole body</tissue>
    </source>
</reference>
<dbReference type="FunCoup" id="A0A1Y1L9S1">
    <property type="interactions" value="240"/>
</dbReference>
<reference evidence="13 14" key="2">
    <citation type="journal article" date="2018" name="Elife">
        <title>Firefly genomes illuminate parallel origins of bioluminescence in beetles.</title>
        <authorList>
            <person name="Fallon T.R."/>
            <person name="Lower S.E."/>
            <person name="Chang C.H."/>
            <person name="Bessho-Uehara M."/>
            <person name="Martin G.J."/>
            <person name="Bewick A.J."/>
            <person name="Behringer M."/>
            <person name="Debat H.J."/>
            <person name="Wong I."/>
            <person name="Day J.C."/>
            <person name="Suvorov A."/>
            <person name="Silva C.J."/>
            <person name="Stanger-Hall K.F."/>
            <person name="Hall D.W."/>
            <person name="Schmitz R.J."/>
            <person name="Nelson D.R."/>
            <person name="Lewis S.M."/>
            <person name="Shigenobu S."/>
            <person name="Bybee S.M."/>
            <person name="Larracuente A.M."/>
            <person name="Oba Y."/>
            <person name="Weng J.K."/>
        </authorList>
    </citation>
    <scope>NUCLEOTIDE SEQUENCE [LARGE SCALE GENOMIC DNA]</scope>
    <source>
        <strain evidence="13">1611_PpyrPB1</strain>
        <tissue evidence="13">Whole body</tissue>
    </source>
</reference>
<evidence type="ECO:0000313" key="12">
    <source>
        <dbReference type="EMBL" id="JAV69618.1"/>
    </source>
</evidence>
<accession>A0A1Y1L9S1</accession>
<dbReference type="EMBL" id="GEZM01062532">
    <property type="protein sequence ID" value="JAV69618.1"/>
    <property type="molecule type" value="Transcribed_RNA"/>
</dbReference>
<dbReference type="InterPro" id="IPR020846">
    <property type="entry name" value="MFS_dom"/>
</dbReference>
<keyword evidence="6 10" id="KW-1133">Transmembrane helix</keyword>
<proteinExistence type="inferred from homology"/>
<feature type="transmembrane region" description="Helical" evidence="10">
    <location>
        <begin position="468"/>
        <end position="490"/>
    </location>
</feature>
<feature type="transmembrane region" description="Helical" evidence="10">
    <location>
        <begin position="402"/>
        <end position="421"/>
    </location>
</feature>
<feature type="transmembrane region" description="Helical" evidence="10">
    <location>
        <begin position="502"/>
        <end position="521"/>
    </location>
</feature>
<dbReference type="SUPFAM" id="SSF103473">
    <property type="entry name" value="MFS general substrate transporter"/>
    <property type="match status" value="1"/>
</dbReference>
<dbReference type="PANTHER" id="PTHR43184:SF12">
    <property type="entry name" value="SUGAR PHOSPHATE EXCHANGER 3"/>
    <property type="match status" value="1"/>
</dbReference>
<evidence type="ECO:0000256" key="2">
    <source>
        <dbReference type="ARBA" id="ARBA00009598"/>
    </source>
</evidence>
<keyword evidence="5 10" id="KW-0812">Transmembrane</keyword>
<dbReference type="InterPro" id="IPR036259">
    <property type="entry name" value="MFS_trans_sf"/>
</dbReference>
<evidence type="ECO:0000256" key="6">
    <source>
        <dbReference type="ARBA" id="ARBA00022989"/>
    </source>
</evidence>
<keyword evidence="4" id="KW-0762">Sugar transport</keyword>
<dbReference type="Proteomes" id="UP000327044">
    <property type="component" value="Unassembled WGS sequence"/>
</dbReference>
<dbReference type="PIRSF" id="PIRSF002808">
    <property type="entry name" value="Hexose_phosphate_transp"/>
    <property type="match status" value="1"/>
</dbReference>
<evidence type="ECO:0000256" key="7">
    <source>
        <dbReference type="ARBA" id="ARBA00023136"/>
    </source>
</evidence>
<evidence type="ECO:0000256" key="1">
    <source>
        <dbReference type="ARBA" id="ARBA00004141"/>
    </source>
</evidence>
<feature type="transmembrane region" description="Helical" evidence="10">
    <location>
        <begin position="427"/>
        <end position="448"/>
    </location>
</feature>
<feature type="domain" description="Major facilitator superfamily (MFS) profile" evidence="11">
    <location>
        <begin position="34"/>
        <end position="525"/>
    </location>
</feature>
<name>A0A1Y1L9S1_PHOPY</name>
<evidence type="ECO:0000259" key="11">
    <source>
        <dbReference type="PROSITE" id="PS50850"/>
    </source>
</evidence>
<dbReference type="PANTHER" id="PTHR43184">
    <property type="entry name" value="MAJOR FACILITATOR SUPERFAMILY TRANSPORTER 16, ISOFORM B"/>
    <property type="match status" value="1"/>
</dbReference>
<feature type="transmembrane region" description="Helical" evidence="10">
    <location>
        <begin position="378"/>
        <end position="395"/>
    </location>
</feature>